<evidence type="ECO:0000313" key="3">
    <source>
        <dbReference type="Proteomes" id="UP000326565"/>
    </source>
</evidence>
<feature type="transmembrane region" description="Helical" evidence="1">
    <location>
        <begin position="96"/>
        <end position="120"/>
    </location>
</feature>
<sequence length="121" mass="13768">MEDLVEVSESRWSLLSVSGMLFTIPVYILDGSWYIGSGSGGIDPWMDFHQVQLGRKMEYLKMELLFGTSLFSLSEQHIVSANGFFSSFFLSFSLSFSLSFFFPLFIFPPLLSLPWIAALWV</sequence>
<protein>
    <submittedName>
        <fullName evidence="2">Uncharacterized protein</fullName>
    </submittedName>
</protein>
<feature type="transmembrane region" description="Helical" evidence="1">
    <location>
        <begin position="12"/>
        <end position="29"/>
    </location>
</feature>
<gene>
    <name evidence="2" type="ORF">BDV29DRAFT_77718</name>
</gene>
<evidence type="ECO:0000256" key="1">
    <source>
        <dbReference type="SAM" id="Phobius"/>
    </source>
</evidence>
<keyword evidence="1" id="KW-1133">Transmembrane helix</keyword>
<evidence type="ECO:0000313" key="2">
    <source>
        <dbReference type="EMBL" id="KAB8076774.1"/>
    </source>
</evidence>
<dbReference type="Proteomes" id="UP000326565">
    <property type="component" value="Unassembled WGS sequence"/>
</dbReference>
<keyword evidence="1" id="KW-0472">Membrane</keyword>
<keyword evidence="3" id="KW-1185">Reference proteome</keyword>
<reference evidence="2 3" key="1">
    <citation type="submission" date="2019-04" db="EMBL/GenBank/DDBJ databases">
        <title>Friends and foes A comparative genomics study of 23 Aspergillus species from section Flavi.</title>
        <authorList>
            <consortium name="DOE Joint Genome Institute"/>
            <person name="Kjaerbolling I."/>
            <person name="Vesth T."/>
            <person name="Frisvad J.C."/>
            <person name="Nybo J.L."/>
            <person name="Theobald S."/>
            <person name="Kildgaard S."/>
            <person name="Isbrandt T."/>
            <person name="Kuo A."/>
            <person name="Sato A."/>
            <person name="Lyhne E.K."/>
            <person name="Kogle M.E."/>
            <person name="Wiebenga A."/>
            <person name="Kun R.S."/>
            <person name="Lubbers R.J."/>
            <person name="Makela M.R."/>
            <person name="Barry K."/>
            <person name="Chovatia M."/>
            <person name="Clum A."/>
            <person name="Daum C."/>
            <person name="Haridas S."/>
            <person name="He G."/>
            <person name="LaButti K."/>
            <person name="Lipzen A."/>
            <person name="Mondo S."/>
            <person name="Riley R."/>
            <person name="Salamov A."/>
            <person name="Simmons B.A."/>
            <person name="Magnuson J.K."/>
            <person name="Henrissat B."/>
            <person name="Mortensen U.H."/>
            <person name="Larsen T.O."/>
            <person name="Devries R.P."/>
            <person name="Grigoriev I.V."/>
            <person name="Machida M."/>
            <person name="Baker S.E."/>
            <person name="Andersen M.R."/>
        </authorList>
    </citation>
    <scope>NUCLEOTIDE SEQUENCE [LARGE SCALE GENOMIC DNA]</scope>
    <source>
        <strain evidence="2 3">CBS 151.66</strain>
    </source>
</reference>
<organism evidence="2 3">
    <name type="scientific">Aspergillus leporis</name>
    <dbReference type="NCBI Taxonomy" id="41062"/>
    <lineage>
        <taxon>Eukaryota</taxon>
        <taxon>Fungi</taxon>
        <taxon>Dikarya</taxon>
        <taxon>Ascomycota</taxon>
        <taxon>Pezizomycotina</taxon>
        <taxon>Eurotiomycetes</taxon>
        <taxon>Eurotiomycetidae</taxon>
        <taxon>Eurotiales</taxon>
        <taxon>Aspergillaceae</taxon>
        <taxon>Aspergillus</taxon>
        <taxon>Aspergillus subgen. Circumdati</taxon>
    </lineage>
</organism>
<keyword evidence="1" id="KW-0812">Transmembrane</keyword>
<name>A0A5N5XB58_9EURO</name>
<accession>A0A5N5XB58</accession>
<proteinExistence type="predicted"/>
<dbReference type="EMBL" id="ML732176">
    <property type="protein sequence ID" value="KAB8076774.1"/>
    <property type="molecule type" value="Genomic_DNA"/>
</dbReference>
<dbReference type="AlphaFoldDB" id="A0A5N5XB58"/>